<dbReference type="GeneID" id="20085177"/>
<feature type="domain" description="WRKY19-like zinc finger" evidence="1">
    <location>
        <begin position="78"/>
        <end position="101"/>
    </location>
</feature>
<name>A0A024TZ66_9STRA</name>
<dbReference type="STRING" id="157072.A0A024TZ66"/>
<dbReference type="InterPro" id="IPR056866">
    <property type="entry name" value="Znf_WRKY19"/>
</dbReference>
<dbReference type="PANTHER" id="PTHR31827:SF1">
    <property type="entry name" value="EMB|CAB89363.1"/>
    <property type="match status" value="1"/>
</dbReference>
<dbReference type="AlphaFoldDB" id="A0A024TZ66"/>
<organism evidence="2">
    <name type="scientific">Aphanomyces invadans</name>
    <dbReference type="NCBI Taxonomy" id="157072"/>
    <lineage>
        <taxon>Eukaryota</taxon>
        <taxon>Sar</taxon>
        <taxon>Stramenopiles</taxon>
        <taxon>Oomycota</taxon>
        <taxon>Saprolegniomycetes</taxon>
        <taxon>Saprolegniales</taxon>
        <taxon>Verrucalvaceae</taxon>
        <taxon>Aphanomyces</taxon>
    </lineage>
</organism>
<evidence type="ECO:0000313" key="2">
    <source>
        <dbReference type="EMBL" id="ETV99435.1"/>
    </source>
</evidence>
<reference evidence="2" key="1">
    <citation type="submission" date="2013-12" db="EMBL/GenBank/DDBJ databases">
        <title>The Genome Sequence of Aphanomyces invadans NJM9701.</title>
        <authorList>
            <consortium name="The Broad Institute Genomics Platform"/>
            <person name="Russ C."/>
            <person name="Tyler B."/>
            <person name="van West P."/>
            <person name="Dieguez-Uribeondo J."/>
            <person name="Young S.K."/>
            <person name="Zeng Q."/>
            <person name="Gargeya S."/>
            <person name="Fitzgerald M."/>
            <person name="Abouelleil A."/>
            <person name="Alvarado L."/>
            <person name="Chapman S.B."/>
            <person name="Gainer-Dewar J."/>
            <person name="Goldberg J."/>
            <person name="Griggs A."/>
            <person name="Gujja S."/>
            <person name="Hansen M."/>
            <person name="Howarth C."/>
            <person name="Imamovic A."/>
            <person name="Ireland A."/>
            <person name="Larimer J."/>
            <person name="McCowan C."/>
            <person name="Murphy C."/>
            <person name="Pearson M."/>
            <person name="Poon T.W."/>
            <person name="Priest M."/>
            <person name="Roberts A."/>
            <person name="Saif S."/>
            <person name="Shea T."/>
            <person name="Sykes S."/>
            <person name="Wortman J."/>
            <person name="Nusbaum C."/>
            <person name="Birren B."/>
        </authorList>
    </citation>
    <scope>NUCLEOTIDE SEQUENCE [LARGE SCALE GENOMIC DNA]</scope>
    <source>
        <strain evidence="2">NJM9701</strain>
    </source>
</reference>
<dbReference type="eggNOG" id="ENOG502QTGB">
    <property type="taxonomic scope" value="Eukaryota"/>
</dbReference>
<gene>
    <name evidence="2" type="ORF">H310_08127</name>
</gene>
<accession>A0A024TZ66</accession>
<dbReference type="EMBL" id="KI913967">
    <property type="protein sequence ID" value="ETV99435.1"/>
    <property type="molecule type" value="Genomic_DNA"/>
</dbReference>
<protein>
    <recommendedName>
        <fullName evidence="1">WRKY19-like zinc finger domain-containing protein</fullName>
    </recommendedName>
</protein>
<dbReference type="OrthoDB" id="69459at2759"/>
<dbReference type="VEuPathDB" id="FungiDB:H310_08127"/>
<dbReference type="PANTHER" id="PTHR31827">
    <property type="entry name" value="EMB|CAB89363.1"/>
    <property type="match status" value="1"/>
</dbReference>
<proteinExistence type="predicted"/>
<evidence type="ECO:0000259" key="1">
    <source>
        <dbReference type="Pfam" id="PF24906"/>
    </source>
</evidence>
<sequence>MAAVCTFNDCTNNAIPGSVKCAFHKNRRQCKYKDCNNQVYARNLCVRHGGKKQCHFDGCDSYARGGNYCIQHGGIVVKRFCSVEGCTKQAHAKQLCVRHGGGRLCRTPGCQHHAREGGLCHKHNQNCKYDADASSSSSTASVKSEAHSPSSFLDGVSTAPVPELELAPLPLLPEIDTVSPDVAASNASMYSKWLQLTQDVLWTLHPDLMGISYAGLLPAMSAVPMVMPPMQQFLPKMPSSYEFVESPKDTSFDLFTLHDPTLATNSSSLFDIFALDSDLMSGAQDVFSVSGVHA</sequence>
<dbReference type="Pfam" id="PF24906">
    <property type="entry name" value="Zf_WRKY19"/>
    <property type="match status" value="1"/>
</dbReference>
<dbReference type="RefSeq" id="XP_008871991.1">
    <property type="nucleotide sequence ID" value="XM_008873769.1"/>
</dbReference>